<dbReference type="InterPro" id="IPR008969">
    <property type="entry name" value="CarboxyPept-like_regulatory"/>
</dbReference>
<dbReference type="SUPFAM" id="SSF49464">
    <property type="entry name" value="Carboxypeptidase regulatory domain-like"/>
    <property type="match status" value="1"/>
</dbReference>
<accession>A0ABP8LS05</accession>
<dbReference type="RefSeq" id="WP_345027178.1">
    <property type="nucleotide sequence ID" value="NZ_BAABEY010000012.1"/>
</dbReference>
<evidence type="ECO:0008006" key="3">
    <source>
        <dbReference type="Google" id="ProtNLM"/>
    </source>
</evidence>
<sequence length="150" mass="16984">MKRRKFLLSLGLLPTLIQVASCKRPYPKAATTIKGRITDELGQPVEGIRMIMMGIKPLGLSALKTFEAESYSDQNGGYILSHVVTKETRMVEILYRHNQDLPFDEESYGLYMINRNGVEIQLSNAAGYPLDFNDYGKTTTFNLQFRKTIA</sequence>
<gene>
    <name evidence="1" type="ORF">GCM10023091_11510</name>
</gene>
<dbReference type="Proteomes" id="UP001501508">
    <property type="component" value="Unassembled WGS sequence"/>
</dbReference>
<dbReference type="EMBL" id="BAABEY010000012">
    <property type="protein sequence ID" value="GAA4435305.1"/>
    <property type="molecule type" value="Genomic_DNA"/>
</dbReference>
<comment type="caution">
    <text evidence="1">The sequence shown here is derived from an EMBL/GenBank/DDBJ whole genome shotgun (WGS) entry which is preliminary data.</text>
</comment>
<keyword evidence="2" id="KW-1185">Reference proteome</keyword>
<name>A0ABP8LS05_9BACT</name>
<reference evidence="2" key="1">
    <citation type="journal article" date="2019" name="Int. J. Syst. Evol. Microbiol.">
        <title>The Global Catalogue of Microorganisms (GCM) 10K type strain sequencing project: providing services to taxonomists for standard genome sequencing and annotation.</title>
        <authorList>
            <consortium name="The Broad Institute Genomics Platform"/>
            <consortium name="The Broad Institute Genome Sequencing Center for Infectious Disease"/>
            <person name="Wu L."/>
            <person name="Ma J."/>
        </authorList>
    </citation>
    <scope>NUCLEOTIDE SEQUENCE [LARGE SCALE GENOMIC DNA]</scope>
    <source>
        <strain evidence="2">JCM 31920</strain>
    </source>
</reference>
<evidence type="ECO:0000313" key="2">
    <source>
        <dbReference type="Proteomes" id="UP001501508"/>
    </source>
</evidence>
<evidence type="ECO:0000313" key="1">
    <source>
        <dbReference type="EMBL" id="GAA4435305.1"/>
    </source>
</evidence>
<protein>
    <recommendedName>
        <fullName evidence="3">Carboxypeptidase regulatory-like domain-containing protein</fullName>
    </recommendedName>
</protein>
<proteinExistence type="predicted"/>
<organism evidence="1 2">
    <name type="scientific">Ravibacter arvi</name>
    <dbReference type="NCBI Taxonomy" id="2051041"/>
    <lineage>
        <taxon>Bacteria</taxon>
        <taxon>Pseudomonadati</taxon>
        <taxon>Bacteroidota</taxon>
        <taxon>Cytophagia</taxon>
        <taxon>Cytophagales</taxon>
        <taxon>Spirosomataceae</taxon>
        <taxon>Ravibacter</taxon>
    </lineage>
</organism>